<reference evidence="1 2" key="1">
    <citation type="submission" date="2024-03" db="EMBL/GenBank/DDBJ databases">
        <authorList>
            <person name="Gkanogiannis A."/>
            <person name="Becerra Lopez-Lavalle L."/>
        </authorList>
    </citation>
    <scope>NUCLEOTIDE SEQUENCE [LARGE SCALE GENOMIC DNA]</scope>
</reference>
<protein>
    <submittedName>
        <fullName evidence="1">Uncharacterized protein</fullName>
    </submittedName>
</protein>
<sequence>EAFSKQNRTKRKKSSYGNHDAIQHVVAPVHNANHGSNAKLQCRDASLWSATHLCTCMEEHSAIALNGVVAQHEGRKAINTAVLSYSVSTPTRFLYNHLIF</sequence>
<evidence type="ECO:0000313" key="2">
    <source>
        <dbReference type="Proteomes" id="UP001642487"/>
    </source>
</evidence>
<evidence type="ECO:0000313" key="1">
    <source>
        <dbReference type="EMBL" id="CAK9323987.1"/>
    </source>
</evidence>
<dbReference type="Proteomes" id="UP001642487">
    <property type="component" value="Chromosome 6"/>
</dbReference>
<feature type="non-terminal residue" evidence="1">
    <location>
        <position position="1"/>
    </location>
</feature>
<name>A0ABP0YTY2_9ROSI</name>
<keyword evidence="2" id="KW-1185">Reference proteome</keyword>
<dbReference type="EMBL" id="OZ021740">
    <property type="protein sequence ID" value="CAK9323987.1"/>
    <property type="molecule type" value="Genomic_DNA"/>
</dbReference>
<organism evidence="1 2">
    <name type="scientific">Citrullus colocynthis</name>
    <name type="common">colocynth</name>
    <dbReference type="NCBI Taxonomy" id="252529"/>
    <lineage>
        <taxon>Eukaryota</taxon>
        <taxon>Viridiplantae</taxon>
        <taxon>Streptophyta</taxon>
        <taxon>Embryophyta</taxon>
        <taxon>Tracheophyta</taxon>
        <taxon>Spermatophyta</taxon>
        <taxon>Magnoliopsida</taxon>
        <taxon>eudicotyledons</taxon>
        <taxon>Gunneridae</taxon>
        <taxon>Pentapetalae</taxon>
        <taxon>rosids</taxon>
        <taxon>fabids</taxon>
        <taxon>Cucurbitales</taxon>
        <taxon>Cucurbitaceae</taxon>
        <taxon>Benincaseae</taxon>
        <taxon>Citrullus</taxon>
    </lineage>
</organism>
<proteinExistence type="predicted"/>
<gene>
    <name evidence="1" type="ORF">CITCOLO1_LOCUS16203</name>
</gene>
<accession>A0ABP0YTY2</accession>